<evidence type="ECO:0000256" key="1">
    <source>
        <dbReference type="ARBA" id="ARBA00022801"/>
    </source>
</evidence>
<accession>K1Q7A1</accession>
<dbReference type="GO" id="GO:0008448">
    <property type="term" value="F:N-acetylglucosamine-6-phosphate deacetylase activity"/>
    <property type="evidence" value="ECO:0007669"/>
    <property type="project" value="TreeGrafter"/>
</dbReference>
<dbReference type="AlphaFoldDB" id="K1Q7A1"/>
<name>K1Q7A1_MAGGI</name>
<dbReference type="InterPro" id="IPR032466">
    <property type="entry name" value="Metal_Hydrolase"/>
</dbReference>
<dbReference type="GO" id="GO:0006046">
    <property type="term" value="P:N-acetylglucosamine catabolic process"/>
    <property type="evidence" value="ECO:0007669"/>
    <property type="project" value="TreeGrafter"/>
</dbReference>
<sequence length="177" mass="18731">MCEDGNYQDLTGQTSSNCPPGFTSEDGMTNCIPCGKDKYWVNATTCEDCPAGSKTDVKNGVPDIQGCKGALGVDFSVNTDNIEEGVAKVAKGILEHGVTSFCPTIVTSSESTYKQEKKGAHDVNLIQTFDNGMADLTKIYGEDLTNVAIVTLAPELAKSGEVIKELVERGIKVSVGV</sequence>
<dbReference type="Gene3D" id="3.20.20.140">
    <property type="entry name" value="Metal-dependent hydrolases"/>
    <property type="match status" value="2"/>
</dbReference>
<keyword evidence="1" id="KW-0378">Hydrolase</keyword>
<dbReference type="HOGENOM" id="CLU_1519315_0_0_1"/>
<dbReference type="EMBL" id="JH818768">
    <property type="protein sequence ID" value="EKC27149.1"/>
    <property type="molecule type" value="Genomic_DNA"/>
</dbReference>
<dbReference type="SUPFAM" id="SSF57184">
    <property type="entry name" value="Growth factor receptor domain"/>
    <property type="match status" value="1"/>
</dbReference>
<dbReference type="InterPro" id="IPR009030">
    <property type="entry name" value="Growth_fac_rcpt_cys_sf"/>
</dbReference>
<protein>
    <submittedName>
        <fullName evidence="2">Putative N-acetylglucosamine-6-phosphate deacetylase</fullName>
    </submittedName>
</protein>
<dbReference type="PANTHER" id="PTHR11113">
    <property type="entry name" value="N-ACETYLGLUCOSAMINE-6-PHOSPHATE DEACETYLASE"/>
    <property type="match status" value="1"/>
</dbReference>
<evidence type="ECO:0000313" key="2">
    <source>
        <dbReference type="EMBL" id="EKC27149.1"/>
    </source>
</evidence>
<dbReference type="PANTHER" id="PTHR11113:SF14">
    <property type="entry name" value="N-ACETYLGLUCOSAMINE-6-PHOSPHATE DEACETYLASE"/>
    <property type="match status" value="1"/>
</dbReference>
<organism evidence="2">
    <name type="scientific">Magallana gigas</name>
    <name type="common">Pacific oyster</name>
    <name type="synonym">Crassostrea gigas</name>
    <dbReference type="NCBI Taxonomy" id="29159"/>
    <lineage>
        <taxon>Eukaryota</taxon>
        <taxon>Metazoa</taxon>
        <taxon>Spiralia</taxon>
        <taxon>Lophotrochozoa</taxon>
        <taxon>Mollusca</taxon>
        <taxon>Bivalvia</taxon>
        <taxon>Autobranchia</taxon>
        <taxon>Pteriomorphia</taxon>
        <taxon>Ostreida</taxon>
        <taxon>Ostreoidea</taxon>
        <taxon>Ostreidae</taxon>
        <taxon>Magallana</taxon>
    </lineage>
</organism>
<gene>
    <name evidence="2" type="ORF">CGI_10000895</name>
</gene>
<dbReference type="InParanoid" id="K1Q7A1"/>
<reference evidence="2" key="1">
    <citation type="journal article" date="2012" name="Nature">
        <title>The oyster genome reveals stress adaptation and complexity of shell formation.</title>
        <authorList>
            <person name="Zhang G."/>
            <person name="Fang X."/>
            <person name="Guo X."/>
            <person name="Li L."/>
            <person name="Luo R."/>
            <person name="Xu F."/>
            <person name="Yang P."/>
            <person name="Zhang L."/>
            <person name="Wang X."/>
            <person name="Qi H."/>
            <person name="Xiong Z."/>
            <person name="Que H."/>
            <person name="Xie Y."/>
            <person name="Holland P.W."/>
            <person name="Paps J."/>
            <person name="Zhu Y."/>
            <person name="Wu F."/>
            <person name="Chen Y."/>
            <person name="Wang J."/>
            <person name="Peng C."/>
            <person name="Meng J."/>
            <person name="Yang L."/>
            <person name="Liu J."/>
            <person name="Wen B."/>
            <person name="Zhang N."/>
            <person name="Huang Z."/>
            <person name="Zhu Q."/>
            <person name="Feng Y."/>
            <person name="Mount A."/>
            <person name="Hedgecock D."/>
            <person name="Xu Z."/>
            <person name="Liu Y."/>
            <person name="Domazet-Loso T."/>
            <person name="Du Y."/>
            <person name="Sun X."/>
            <person name="Zhang S."/>
            <person name="Liu B."/>
            <person name="Cheng P."/>
            <person name="Jiang X."/>
            <person name="Li J."/>
            <person name="Fan D."/>
            <person name="Wang W."/>
            <person name="Fu W."/>
            <person name="Wang T."/>
            <person name="Wang B."/>
            <person name="Zhang J."/>
            <person name="Peng Z."/>
            <person name="Li Y."/>
            <person name="Li N."/>
            <person name="Wang J."/>
            <person name="Chen M."/>
            <person name="He Y."/>
            <person name="Tan F."/>
            <person name="Song X."/>
            <person name="Zheng Q."/>
            <person name="Huang R."/>
            <person name="Yang H."/>
            <person name="Du X."/>
            <person name="Chen L."/>
            <person name="Yang M."/>
            <person name="Gaffney P.M."/>
            <person name="Wang S."/>
            <person name="Luo L."/>
            <person name="She Z."/>
            <person name="Ming Y."/>
            <person name="Huang W."/>
            <person name="Zhang S."/>
            <person name="Huang B."/>
            <person name="Zhang Y."/>
            <person name="Qu T."/>
            <person name="Ni P."/>
            <person name="Miao G."/>
            <person name="Wang J."/>
            <person name="Wang Q."/>
            <person name="Steinberg C.E."/>
            <person name="Wang H."/>
            <person name="Li N."/>
            <person name="Qian L."/>
            <person name="Zhang G."/>
            <person name="Li Y."/>
            <person name="Yang H."/>
            <person name="Liu X."/>
            <person name="Wang J."/>
            <person name="Yin Y."/>
            <person name="Wang J."/>
        </authorList>
    </citation>
    <scope>NUCLEOTIDE SEQUENCE [LARGE SCALE GENOMIC DNA]</scope>
    <source>
        <strain evidence="2">05x7-T-G4-1.051#20</strain>
    </source>
</reference>
<dbReference type="SUPFAM" id="SSF51556">
    <property type="entry name" value="Metallo-dependent hydrolases"/>
    <property type="match status" value="1"/>
</dbReference>
<proteinExistence type="predicted"/>